<dbReference type="GO" id="GO:0006355">
    <property type="term" value="P:regulation of DNA-templated transcription"/>
    <property type="evidence" value="ECO:0007669"/>
    <property type="project" value="InterPro"/>
</dbReference>
<dbReference type="EMBL" id="DRWN01000003">
    <property type="protein sequence ID" value="HHK67548.1"/>
    <property type="molecule type" value="Genomic_DNA"/>
</dbReference>
<proteinExistence type="predicted"/>
<dbReference type="InterPro" id="IPR013321">
    <property type="entry name" value="Arc_rbn_hlx_hlx"/>
</dbReference>
<dbReference type="Gene3D" id="1.10.1220.10">
    <property type="entry name" value="Met repressor-like"/>
    <property type="match status" value="1"/>
</dbReference>
<accession>A0A7C5QC25</accession>
<evidence type="ECO:0000313" key="1">
    <source>
        <dbReference type="EMBL" id="HHK67548.1"/>
    </source>
</evidence>
<organism evidence="1">
    <name type="scientific">Caldiarchaeum subterraneum</name>
    <dbReference type="NCBI Taxonomy" id="311458"/>
    <lineage>
        <taxon>Archaea</taxon>
        <taxon>Nitrososphaerota</taxon>
        <taxon>Candidatus Caldarchaeales</taxon>
        <taxon>Candidatus Caldarchaeaceae</taxon>
        <taxon>Candidatus Caldarchaeum</taxon>
    </lineage>
</organism>
<sequence>MVNLTVSLSREVLMRLRRVVKQRYGSRRGALSGLVEEALTELLDRLEHPPPSQTYRAYKAERLVAEAENLEQLSQELKKLEVDPRSVRIISSTKLKAVARAGLRAREV</sequence>
<name>A0A7C5QC25_CALS0</name>
<reference evidence="1" key="1">
    <citation type="journal article" date="2020" name="mSystems">
        <title>Genome- and Community-Level Interaction Insights into Carbon Utilization and Element Cycling Functions of Hydrothermarchaeota in Hydrothermal Sediment.</title>
        <authorList>
            <person name="Zhou Z."/>
            <person name="Liu Y."/>
            <person name="Xu W."/>
            <person name="Pan J."/>
            <person name="Luo Z.H."/>
            <person name="Li M."/>
        </authorList>
    </citation>
    <scope>NUCLEOTIDE SEQUENCE [LARGE SCALE GENOMIC DNA]</scope>
    <source>
        <strain evidence="1">SpSt-1056</strain>
    </source>
</reference>
<gene>
    <name evidence="1" type="ORF">ENM11_00110</name>
</gene>
<comment type="caution">
    <text evidence="1">The sequence shown here is derived from an EMBL/GenBank/DDBJ whole genome shotgun (WGS) entry which is preliminary data.</text>
</comment>
<protein>
    <submittedName>
        <fullName evidence="1">Uncharacterized protein</fullName>
    </submittedName>
</protein>
<dbReference type="AlphaFoldDB" id="A0A7C5QC25"/>